<dbReference type="Proteomes" id="UP001165960">
    <property type="component" value="Unassembled WGS sequence"/>
</dbReference>
<accession>A0ACC2T6A4</accession>
<keyword evidence="2" id="KW-1185">Reference proteome</keyword>
<evidence type="ECO:0000313" key="1">
    <source>
        <dbReference type="EMBL" id="KAJ9070115.1"/>
    </source>
</evidence>
<dbReference type="EMBL" id="QTSX02003591">
    <property type="protein sequence ID" value="KAJ9070115.1"/>
    <property type="molecule type" value="Genomic_DNA"/>
</dbReference>
<evidence type="ECO:0000313" key="2">
    <source>
        <dbReference type="Proteomes" id="UP001165960"/>
    </source>
</evidence>
<protein>
    <submittedName>
        <fullName evidence="1">Uncharacterized protein</fullName>
    </submittedName>
</protein>
<proteinExistence type="predicted"/>
<gene>
    <name evidence="1" type="ORF">DSO57_1011730</name>
</gene>
<comment type="caution">
    <text evidence="1">The sequence shown here is derived from an EMBL/GenBank/DDBJ whole genome shotgun (WGS) entry which is preliminary data.</text>
</comment>
<organism evidence="1 2">
    <name type="scientific">Entomophthora muscae</name>
    <dbReference type="NCBI Taxonomy" id="34485"/>
    <lineage>
        <taxon>Eukaryota</taxon>
        <taxon>Fungi</taxon>
        <taxon>Fungi incertae sedis</taxon>
        <taxon>Zoopagomycota</taxon>
        <taxon>Entomophthoromycotina</taxon>
        <taxon>Entomophthoromycetes</taxon>
        <taxon>Entomophthorales</taxon>
        <taxon>Entomophthoraceae</taxon>
        <taxon>Entomophthora</taxon>
    </lineage>
</organism>
<sequence>MVNNNDLKRLGSTPGDVGTNDEAGDLLCLVSGLLVAVPSVVPANATSWPSSFCGVEFLPAMS</sequence>
<reference evidence="1" key="1">
    <citation type="submission" date="2022-04" db="EMBL/GenBank/DDBJ databases">
        <title>Genome of the entomopathogenic fungus Entomophthora muscae.</title>
        <authorList>
            <person name="Elya C."/>
            <person name="Lovett B.R."/>
            <person name="Lee E."/>
            <person name="Macias A.M."/>
            <person name="Hajek A.E."/>
            <person name="De Bivort B.L."/>
            <person name="Kasson M.T."/>
            <person name="De Fine Licht H.H."/>
            <person name="Stajich J.E."/>
        </authorList>
    </citation>
    <scope>NUCLEOTIDE SEQUENCE</scope>
    <source>
        <strain evidence="1">Berkeley</strain>
    </source>
</reference>
<name>A0ACC2T6A4_9FUNG</name>